<feature type="chain" id="PRO_5008142011" description="Protein quiver" evidence="1">
    <location>
        <begin position="19"/>
        <end position="197"/>
    </location>
</feature>
<dbReference type="Proteomes" id="UP000076407">
    <property type="component" value="Unassembled WGS sequence"/>
</dbReference>
<organism evidence="2 3">
    <name type="scientific">Anopheles quadriannulatus</name>
    <name type="common">Mosquito</name>
    <dbReference type="NCBI Taxonomy" id="34691"/>
    <lineage>
        <taxon>Eukaryota</taxon>
        <taxon>Metazoa</taxon>
        <taxon>Ecdysozoa</taxon>
        <taxon>Arthropoda</taxon>
        <taxon>Hexapoda</taxon>
        <taxon>Insecta</taxon>
        <taxon>Pterygota</taxon>
        <taxon>Neoptera</taxon>
        <taxon>Endopterygota</taxon>
        <taxon>Diptera</taxon>
        <taxon>Nematocera</taxon>
        <taxon>Culicoidea</taxon>
        <taxon>Culicidae</taxon>
        <taxon>Anophelinae</taxon>
        <taxon>Anopheles</taxon>
    </lineage>
</organism>
<feature type="signal peptide" evidence="1">
    <location>
        <begin position="1"/>
        <end position="18"/>
    </location>
</feature>
<dbReference type="EnsemblMetazoa" id="AQUA001902-RA">
    <property type="protein sequence ID" value="AQUA001902-PA"/>
    <property type="gene ID" value="AQUA001902"/>
</dbReference>
<keyword evidence="3" id="KW-1185">Reference proteome</keyword>
<evidence type="ECO:0000313" key="3">
    <source>
        <dbReference type="Proteomes" id="UP000076407"/>
    </source>
</evidence>
<evidence type="ECO:0000313" key="2">
    <source>
        <dbReference type="EnsemblMetazoa" id="AQUA001902-PA"/>
    </source>
</evidence>
<name>A0A182WWJ4_ANOQN</name>
<proteinExistence type="predicted"/>
<evidence type="ECO:0000256" key="1">
    <source>
        <dbReference type="SAM" id="SignalP"/>
    </source>
</evidence>
<sequence length="197" mass="21925">MSIIIAIVFMGLLELGRSQYLTNTVHKTSAATEKINDLWCYSCNATDDGEACIDLSSGNNASFVKKCNPEEFICMYAWFRLRFEVKSRKHNNFCPSLTLVPHVKQFSYTTSTENSTSTPKLWSLERRCISSCEAGCIIIGERTKLYACTSCCEKSLCNTGKAHSTNPIAHFRRTSTTLALGLLVLLSVMKPTLSVIL</sequence>
<protein>
    <recommendedName>
        <fullName evidence="4">Protein quiver</fullName>
    </recommendedName>
</protein>
<keyword evidence="1" id="KW-0732">Signal</keyword>
<evidence type="ECO:0008006" key="4">
    <source>
        <dbReference type="Google" id="ProtNLM"/>
    </source>
</evidence>
<accession>A0A182WWJ4</accession>
<dbReference type="AlphaFoldDB" id="A0A182WWJ4"/>
<dbReference type="STRING" id="34691.A0A182WWJ4"/>
<reference evidence="2" key="1">
    <citation type="submission" date="2020-05" db="UniProtKB">
        <authorList>
            <consortium name="EnsemblMetazoa"/>
        </authorList>
    </citation>
    <scope>IDENTIFICATION</scope>
    <source>
        <strain evidence="2">SANGQUA</strain>
    </source>
</reference>
<dbReference type="VEuPathDB" id="VectorBase:AQUA001902"/>